<sequence>MKDFRFYTLLYIDTERKSVSVNGIKGNFEKQIETYIRCCEVLANSLAFFTSRELIVLTNQKDYIERYSRSLSAVEIPFSLKIPRDIEFYSAHYKIDVIDYFKSREDQGEYAILIDSDVLCLNTIPQNLLNCIENSIPVYYNVTSQRYPAYGRDRLIQDKEILMPGESSLGIWAGGEFIGGDREFYGQLADEIKQRQQVYFEKYKLFHHQGDEVLVSVAIESLLRKGVYICDVGSFGGISRYWSQPTRHVQNRWKAFLSNFLIHLPADKVYISQIKKVDERLKIRTGRYLAAKRFDNRLRSMVRKMIGKR</sequence>
<organism evidence="1 2">
    <name type="scientific">Sunxiuqinia dokdonensis</name>
    <dbReference type="NCBI Taxonomy" id="1409788"/>
    <lineage>
        <taxon>Bacteria</taxon>
        <taxon>Pseudomonadati</taxon>
        <taxon>Bacteroidota</taxon>
        <taxon>Bacteroidia</taxon>
        <taxon>Marinilabiliales</taxon>
        <taxon>Prolixibacteraceae</taxon>
        <taxon>Sunxiuqinia</taxon>
    </lineage>
</organism>
<dbReference type="AlphaFoldDB" id="A0A0L8VAZ3"/>
<protein>
    <recommendedName>
        <fullName evidence="3">Glycosyl transferase</fullName>
    </recommendedName>
</protein>
<name>A0A0L8VAZ3_9BACT</name>
<dbReference type="Proteomes" id="UP000036958">
    <property type="component" value="Unassembled WGS sequence"/>
</dbReference>
<evidence type="ECO:0000313" key="2">
    <source>
        <dbReference type="Proteomes" id="UP000036958"/>
    </source>
</evidence>
<comment type="caution">
    <text evidence="1">The sequence shown here is derived from an EMBL/GenBank/DDBJ whole genome shotgun (WGS) entry which is preliminary data.</text>
</comment>
<proteinExistence type="predicted"/>
<dbReference type="RefSeq" id="WP_053181486.1">
    <property type="nucleotide sequence ID" value="NZ_LGIA01000089.1"/>
</dbReference>
<gene>
    <name evidence="1" type="ORF">NC99_15660</name>
</gene>
<evidence type="ECO:0008006" key="3">
    <source>
        <dbReference type="Google" id="ProtNLM"/>
    </source>
</evidence>
<dbReference type="EMBL" id="LGIA01000089">
    <property type="protein sequence ID" value="KOH45619.1"/>
    <property type="molecule type" value="Genomic_DNA"/>
</dbReference>
<reference evidence="2" key="1">
    <citation type="submission" date="2015-07" db="EMBL/GenBank/DDBJ databases">
        <title>Genome sequencing of Sunxiuqinia dokdonensis strain SK.</title>
        <authorList>
            <person name="Ahn S."/>
            <person name="Kim B.-C."/>
        </authorList>
    </citation>
    <scope>NUCLEOTIDE SEQUENCE [LARGE SCALE GENOMIC DNA]</scope>
    <source>
        <strain evidence="2">SK</strain>
    </source>
</reference>
<dbReference type="OrthoDB" id="1550735at2"/>
<accession>A0A0L8VAZ3</accession>
<evidence type="ECO:0000313" key="1">
    <source>
        <dbReference type="EMBL" id="KOH45619.1"/>
    </source>
</evidence>
<keyword evidence="2" id="KW-1185">Reference proteome</keyword>
<dbReference type="STRING" id="1409788.NC99_15660"/>